<dbReference type="AlphaFoldDB" id="A0AAV2NB45"/>
<evidence type="ECO:0000256" key="10">
    <source>
        <dbReference type="ARBA" id="ARBA00022990"/>
    </source>
</evidence>
<organism evidence="15 16">
    <name type="scientific">Lasius platythorax</name>
    <dbReference type="NCBI Taxonomy" id="488582"/>
    <lineage>
        <taxon>Eukaryota</taxon>
        <taxon>Metazoa</taxon>
        <taxon>Ecdysozoa</taxon>
        <taxon>Arthropoda</taxon>
        <taxon>Hexapoda</taxon>
        <taxon>Insecta</taxon>
        <taxon>Pterygota</taxon>
        <taxon>Neoptera</taxon>
        <taxon>Endopterygota</taxon>
        <taxon>Hymenoptera</taxon>
        <taxon>Apocrita</taxon>
        <taxon>Aculeata</taxon>
        <taxon>Formicoidea</taxon>
        <taxon>Formicidae</taxon>
        <taxon>Formicinae</taxon>
        <taxon>Lasius</taxon>
        <taxon>Lasius</taxon>
    </lineage>
</organism>
<evidence type="ECO:0000256" key="1">
    <source>
        <dbReference type="ARBA" id="ARBA00004240"/>
    </source>
</evidence>
<evidence type="ECO:0000259" key="13">
    <source>
        <dbReference type="Pfam" id="PF08577"/>
    </source>
</evidence>
<feature type="region of interest" description="Disordered" evidence="12">
    <location>
        <begin position="210"/>
        <end position="278"/>
    </location>
</feature>
<dbReference type="GO" id="GO:0004866">
    <property type="term" value="F:endopeptidase inhibitor activity"/>
    <property type="evidence" value="ECO:0007669"/>
    <property type="project" value="InterPro"/>
</dbReference>
<comment type="subcellular location">
    <subcellularLocation>
        <location evidence="2">Cytoplasm</location>
    </subcellularLocation>
    <subcellularLocation>
        <location evidence="1">Endoplasmic reticulum</location>
    </subcellularLocation>
</comment>
<feature type="region of interest" description="Disordered" evidence="12">
    <location>
        <begin position="154"/>
        <end position="177"/>
    </location>
</feature>
<evidence type="ECO:0000256" key="11">
    <source>
        <dbReference type="ARBA" id="ARBA00024805"/>
    </source>
</evidence>
<feature type="domain" description="PI31 proteasome regulator N-terminal" evidence="14">
    <location>
        <begin position="20"/>
        <end position="137"/>
    </location>
</feature>
<evidence type="ECO:0000256" key="5">
    <source>
        <dbReference type="ARBA" id="ARBA00022481"/>
    </source>
</evidence>
<keyword evidence="7" id="KW-0597">Phosphoprotein</keyword>
<keyword evidence="8" id="KW-0256">Endoplasmic reticulum</keyword>
<dbReference type="InterPro" id="IPR013886">
    <property type="entry name" value="PI31_Prot_C"/>
</dbReference>
<evidence type="ECO:0000259" key="14">
    <source>
        <dbReference type="Pfam" id="PF11566"/>
    </source>
</evidence>
<dbReference type="Gene3D" id="3.40.1000.30">
    <property type="match status" value="1"/>
</dbReference>
<dbReference type="Pfam" id="PF11566">
    <property type="entry name" value="PI31_Prot_N"/>
    <property type="match status" value="1"/>
</dbReference>
<dbReference type="PANTHER" id="PTHR13266">
    <property type="entry name" value="PROTEASOME INHIBITOR"/>
    <property type="match status" value="1"/>
</dbReference>
<evidence type="ECO:0000313" key="16">
    <source>
        <dbReference type="Proteomes" id="UP001497644"/>
    </source>
</evidence>
<evidence type="ECO:0000256" key="9">
    <source>
        <dbReference type="ARBA" id="ARBA00022942"/>
    </source>
</evidence>
<keyword evidence="16" id="KW-1185">Reference proteome</keyword>
<proteinExistence type="inferred from homology"/>
<evidence type="ECO:0000256" key="4">
    <source>
        <dbReference type="ARBA" id="ARBA00015575"/>
    </source>
</evidence>
<evidence type="ECO:0000256" key="8">
    <source>
        <dbReference type="ARBA" id="ARBA00022824"/>
    </source>
</evidence>
<protein>
    <recommendedName>
        <fullName evidence="4">Proteasome inhibitor PI31 subunit</fullName>
    </recommendedName>
</protein>
<reference evidence="15" key="1">
    <citation type="submission" date="2024-04" db="EMBL/GenBank/DDBJ databases">
        <authorList>
            <consortium name="Molecular Ecology Group"/>
        </authorList>
    </citation>
    <scope>NUCLEOTIDE SEQUENCE</scope>
</reference>
<evidence type="ECO:0000256" key="7">
    <source>
        <dbReference type="ARBA" id="ARBA00022553"/>
    </source>
</evidence>
<feature type="domain" description="PI31 proteasome regulator C-terminal" evidence="13">
    <location>
        <begin position="191"/>
        <end position="251"/>
    </location>
</feature>
<gene>
    <name evidence="15" type="ORF">LPLAT_LOCUS3373</name>
</gene>
<accession>A0AAV2NB45</accession>
<dbReference type="PANTHER" id="PTHR13266:SF1">
    <property type="entry name" value="PROTEASOME INHIBITOR PI31 SUBUNIT"/>
    <property type="match status" value="1"/>
</dbReference>
<dbReference type="InterPro" id="IPR045128">
    <property type="entry name" value="PI31-like"/>
</dbReference>
<dbReference type="Pfam" id="PF08577">
    <property type="entry name" value="PI31_Prot_C"/>
    <property type="match status" value="1"/>
</dbReference>
<sequence length="278" mass="31500">MADATSTFGFELFQKLHHDEIHKKEDVIILFIHWFLTKCGFRCIGIGDEKTFNASEKGSELLPKDWNSRLNYALRYIKDEKLYILLGIKSDTDLLLNLLRYHDDSISNIQFPIEETVSTLHGPLETVIPSYRTILYNIQKDFVDAIYSGNTKEVTTQTTTSNQPSSETSETSTRREPLQAAYLQDQRWRMQHDPARVGVRDLDPFGQGGGMIFDPFSGRPPTGRLPSGLGVPGRLPPGAIPPGARFDPFGPPDLEPQRPPRRRPDDDHFPPPGFDMFN</sequence>
<keyword evidence="6" id="KW-0963">Cytoplasm</keyword>
<evidence type="ECO:0000256" key="6">
    <source>
        <dbReference type="ARBA" id="ARBA00022490"/>
    </source>
</evidence>
<feature type="compositionally biased region" description="Low complexity" evidence="12">
    <location>
        <begin position="155"/>
        <end position="171"/>
    </location>
</feature>
<dbReference type="GO" id="GO:0000502">
    <property type="term" value="C:proteasome complex"/>
    <property type="evidence" value="ECO:0007669"/>
    <property type="project" value="UniProtKB-KW"/>
</dbReference>
<comment type="similarity">
    <text evidence="3">Belongs to the proteasome inhibitor PI31 family.</text>
</comment>
<keyword evidence="5" id="KW-0488">Methylation</keyword>
<evidence type="ECO:0000256" key="2">
    <source>
        <dbReference type="ARBA" id="ARBA00004496"/>
    </source>
</evidence>
<evidence type="ECO:0000256" key="12">
    <source>
        <dbReference type="SAM" id="MobiDB-lite"/>
    </source>
</evidence>
<dbReference type="GO" id="GO:0005783">
    <property type="term" value="C:endoplasmic reticulum"/>
    <property type="evidence" value="ECO:0007669"/>
    <property type="project" value="UniProtKB-SubCell"/>
</dbReference>
<dbReference type="EMBL" id="OZ034835">
    <property type="protein sequence ID" value="CAL1677350.1"/>
    <property type="molecule type" value="Genomic_DNA"/>
</dbReference>
<dbReference type="GO" id="GO:0043161">
    <property type="term" value="P:proteasome-mediated ubiquitin-dependent protein catabolic process"/>
    <property type="evidence" value="ECO:0007669"/>
    <property type="project" value="InterPro"/>
</dbReference>
<keyword evidence="10" id="KW-0007">Acetylation</keyword>
<feature type="compositionally biased region" description="Basic and acidic residues" evidence="12">
    <location>
        <begin position="255"/>
        <end position="269"/>
    </location>
</feature>
<comment type="function">
    <text evidence="11">Plays an important role in control of proteasome function. Inhibits the hydrolysis of protein and peptide substrates by the 20S proteasome. Also inhibits the activation of the proteasome by the proteasome regulatory proteins PA700 and PA28.</text>
</comment>
<name>A0AAV2NB45_9HYME</name>
<dbReference type="GO" id="GO:0070628">
    <property type="term" value="F:proteasome binding"/>
    <property type="evidence" value="ECO:0007669"/>
    <property type="project" value="InterPro"/>
</dbReference>
<evidence type="ECO:0000313" key="15">
    <source>
        <dbReference type="EMBL" id="CAL1677350.1"/>
    </source>
</evidence>
<evidence type="ECO:0000256" key="3">
    <source>
        <dbReference type="ARBA" id="ARBA00006405"/>
    </source>
</evidence>
<dbReference type="Proteomes" id="UP001497644">
    <property type="component" value="Chromosome 12"/>
</dbReference>
<dbReference type="InterPro" id="IPR021625">
    <property type="entry name" value="PI31_Prot_N"/>
</dbReference>
<keyword evidence="9" id="KW-0647">Proteasome</keyword>